<proteinExistence type="predicted"/>
<feature type="compositionally biased region" description="Low complexity" evidence="1">
    <location>
        <begin position="479"/>
        <end position="492"/>
    </location>
</feature>
<organism evidence="4 5">
    <name type="scientific">Alistipes intestinihominis</name>
    <dbReference type="NCBI Taxonomy" id="3133172"/>
    <lineage>
        <taxon>Bacteria</taxon>
        <taxon>Pseudomonadati</taxon>
        <taxon>Bacteroidota</taxon>
        <taxon>Bacteroidia</taxon>
        <taxon>Bacteroidales</taxon>
        <taxon>Rikenellaceae</taxon>
        <taxon>Alistipes</taxon>
    </lineage>
</organism>
<dbReference type="Proteomes" id="UP001460202">
    <property type="component" value="Unassembled WGS sequence"/>
</dbReference>
<gene>
    <name evidence="4" type="ORF">WMO46_05580</name>
</gene>
<accession>A0ABV1GVI5</accession>
<dbReference type="EMBL" id="JBBMFL010000004">
    <property type="protein sequence ID" value="MEQ2544417.1"/>
    <property type="molecule type" value="Genomic_DNA"/>
</dbReference>
<dbReference type="RefSeq" id="WP_349093965.1">
    <property type="nucleotide sequence ID" value="NZ_JBBMFL010000004.1"/>
</dbReference>
<evidence type="ECO:0000313" key="5">
    <source>
        <dbReference type="Proteomes" id="UP001460202"/>
    </source>
</evidence>
<protein>
    <submittedName>
        <fullName evidence="4">Outer membrane beta-barrel protein</fullName>
    </submittedName>
</protein>
<dbReference type="Pfam" id="PF14905">
    <property type="entry name" value="OMP_b-brl_3"/>
    <property type="match status" value="1"/>
</dbReference>
<comment type="caution">
    <text evidence="4">The sequence shown here is derived from an EMBL/GenBank/DDBJ whole genome shotgun (WGS) entry which is preliminary data.</text>
</comment>
<feature type="chain" id="PRO_5045768178" evidence="2">
    <location>
        <begin position="20"/>
        <end position="1000"/>
    </location>
</feature>
<evidence type="ECO:0000256" key="1">
    <source>
        <dbReference type="SAM" id="MobiDB-lite"/>
    </source>
</evidence>
<dbReference type="InterPro" id="IPR013784">
    <property type="entry name" value="Carb-bd-like_fold"/>
</dbReference>
<feature type="compositionally biased region" description="Gly residues" evidence="1">
    <location>
        <begin position="991"/>
        <end position="1000"/>
    </location>
</feature>
<feature type="signal peptide" evidence="2">
    <location>
        <begin position="1"/>
        <end position="19"/>
    </location>
</feature>
<keyword evidence="2" id="KW-0732">Signal</keyword>
<feature type="region of interest" description="Disordered" evidence="1">
    <location>
        <begin position="479"/>
        <end position="504"/>
    </location>
</feature>
<feature type="domain" description="Outer membrane protein beta-barrel" evidence="3">
    <location>
        <begin position="459"/>
        <end position="801"/>
    </location>
</feature>
<evidence type="ECO:0000256" key="2">
    <source>
        <dbReference type="SAM" id="SignalP"/>
    </source>
</evidence>
<evidence type="ECO:0000313" key="4">
    <source>
        <dbReference type="EMBL" id="MEQ2544417.1"/>
    </source>
</evidence>
<keyword evidence="5" id="KW-1185">Reference proteome</keyword>
<sequence length="1000" mass="110249">MKRILLTTLLTFCAAAAFAQRGSVTATVVNADTGESVAGAVLIVSPVKTPEKQQGFTSAFKGAVSMPSLAYGEYKLSVSFIGYNNLDTTFRVSTPKLNLGVLKLKPGVQIETVVKEAKALRTSQKGDTVSYNAGAFKVVADADVEGLLKKMPGITVTDGTVEAQGETVKKIFVDGKEFFGEDVTTAIKSLPAEAVDRVEVYNKLSDAAEFSGMDDGEGYKALNIVTRPGMRQGQFGKLYAGFGYDADTETEDKFKYIAGGNANIFSGDSRISLIGLFNNVNQQNFSFEDILGVSGSGGGGRRGSVGQYMMRPQSGVATVNAIGINYSDSWGKRDQVTFQGSYFFNNTNTENRSTVEKWYEAPMSLDTLTTSGYSDTKGYNHRFNARLEWKISENQNLMIRPRFSYQSNDPWSRTTGWQFGAPNLENPAAGGSGYSYTDNFSDALRHGYNVGTSAVYRAKLGKNGRTITLDGSFSYSDNTNNSNSYSNQQGSQLVKPPIDPETGAWDPTNYTELRYLRNLAPSSSYSLRGSLTYTEPVAKYAQVSFQYRVSYNSQERDKRSYITGDDFSIAGLTPDRSLSNSYESGYLTQSVGPGFRFSKERNTFIANVYYQRSALDGQIVRDDAEKIKHAYNNVTYFMMGQLNINRENSLRLFVSSYTDSPSITDLQSVYDVSDAQNITHGNPNLKPTYSHRVNFHYTNSNVEKGRTFMWMFSMNTTLDYTASHLVQRPGEIIIDGESYSPNFYSTTTNLDGYWQLRTHLSYGLPIGFLKSNFNVMAGVIYTKTPSMLGGTVDSATGMIKGGERNDTKNMGYDFRAVLGSNISENVDFTLSWNGTYNEATNSLNSDNSKNRYFNHTAQGNLKVVFPLGFTFTASAAYSQYIGFTNDYSEDYLLCNAWLGKKVFRNKRGEVMIGVNDLLNQNRAFSRTTGSGYTQNSTNSVIGRYYMVQFTYNLRRFGKKGSRNLKDYGVEQQSGSQRRMGPGGPGGPPPGGFHGGGPGGF</sequence>
<name>A0ABV1GVI5_9BACT</name>
<dbReference type="InterPro" id="IPR041700">
    <property type="entry name" value="OMP_b-brl_3"/>
</dbReference>
<dbReference type="SUPFAM" id="SSF49452">
    <property type="entry name" value="Starch-binding domain-like"/>
    <property type="match status" value="1"/>
</dbReference>
<evidence type="ECO:0000259" key="3">
    <source>
        <dbReference type="Pfam" id="PF14905"/>
    </source>
</evidence>
<reference evidence="4 5" key="1">
    <citation type="submission" date="2024-03" db="EMBL/GenBank/DDBJ databases">
        <title>Human intestinal bacterial collection.</title>
        <authorList>
            <person name="Pauvert C."/>
            <person name="Hitch T.C.A."/>
            <person name="Clavel T."/>
        </authorList>
    </citation>
    <scope>NUCLEOTIDE SEQUENCE [LARGE SCALE GENOMIC DNA]</scope>
    <source>
        <strain evidence="4 5">CLA-KB-H122</strain>
    </source>
</reference>
<dbReference type="SUPFAM" id="SSF56935">
    <property type="entry name" value="Porins"/>
    <property type="match status" value="1"/>
</dbReference>
<feature type="region of interest" description="Disordered" evidence="1">
    <location>
        <begin position="970"/>
        <end position="1000"/>
    </location>
</feature>